<dbReference type="RefSeq" id="WP_377905557.1">
    <property type="nucleotide sequence ID" value="NZ_JBHRZS010000007.1"/>
</dbReference>
<evidence type="ECO:0008006" key="3">
    <source>
        <dbReference type="Google" id="ProtNLM"/>
    </source>
</evidence>
<proteinExistence type="predicted"/>
<dbReference type="EMBL" id="JBHRZS010000007">
    <property type="protein sequence ID" value="MFC3880290.1"/>
    <property type="molecule type" value="Genomic_DNA"/>
</dbReference>
<gene>
    <name evidence="1" type="ORF">ACFOSV_08900</name>
</gene>
<name>A0ABV8ATK0_9BACT</name>
<sequence>MAQNLKLFFFSISLLLALSLVLFGTLAGKNFTYFKNQKNTGTTSSFNDPSLSGPERLCIVFGSVIGDFFGAGDPITDVYSWEILGPSGQILFDGAGGAGFQTLSYTFSLTGAHVVNLSVSRGSEIIYTESQNVEIIPGAIISLRPDYTTCSSQNLIISAIDPASSRFDEYIFEWQDESGTVISTSNDLNIVSPGDYSVTFYLEDSQGEKACERTLSTSVALADQVSILASATTTCPGEPVDFTTDLGVLGDWYYLKDGDPQEVLITTSTSIFLEPSFALAGPGEYEIIFRVDNEEDPNCSLEARTPLTYNPNPEFRVVSSLSSTGCQVPDGSIIIEAVTALDQVTIAGSGQVSPPLLPGDTFEFTGLKSGTYTGLGTLGDCVFRLATVVSLEDAPQSLAFEILDMKGEECTATGKNEGSFLIRLINGAVEGGYRVINERGSIVRNGDFDGSDSYPVEISGGKYFVEVFDLESCSLPNGEEIFIDALEQTQFFIQQQISVCQTFDYIPITSQPLEFTLTKPNGEIEVKDAGEAFTLDQAGVYEILGAIPDQNLICPQLQTFEVFLVDPIDFEPILIEQDCFGNRIYQADIKEADPDDAIFTWLDENDNIVSQGEFLIPVTNGLFKLDVQPRGSQACPIPPVEFLIEEPILSVDLSLESTQLCELGPGAIISLTSTFPEEITDIEWRRYDSDRTIEPLPQFKDQTEITVTEAGVYEASVFSRIPAIGKNCELGRETITLVVNPDLISFTVPDSLSICEEFEFTPETTQALIFQVTAPDGSVEEKPAGEAFLLNQTGDYSFYAFDPNSDTLCPNIQTLNVTVNPFPIFRTVYQSKDCDGNQTFLAEVDNYSPNEVTYIWRDPSGVTVADEAIFSTSSNGLYSLEVQPLNSIACDIEAIDFEIEELILVAEVNLLVDPFCPDSPSTTLTTEANLDDLAQIQWWFTDFDGNESELVNLRNQESIQVSDEGTYEVRAFNDIGCFLGSDLALVIRVTNPERPELAESYQVCSRYEIGPSIDPGSFASYEWYLEDVLVSTSRIYKPINPGQYTLHVTSPEGCLYSGSFLAEEECELRVSLPNAIQPSNPDKQFLVYTNYLIDELEVSIFNQWGQLIFYCQEFDLLSEEATCSWDGTFEGKAIPNGSYAVRLNLKNYGQNIHQYRLGTILVIE</sequence>
<evidence type="ECO:0000313" key="1">
    <source>
        <dbReference type="EMBL" id="MFC3880290.1"/>
    </source>
</evidence>
<reference evidence="2" key="1">
    <citation type="journal article" date="2019" name="Int. J. Syst. Evol. Microbiol.">
        <title>The Global Catalogue of Microorganisms (GCM) 10K type strain sequencing project: providing services to taxonomists for standard genome sequencing and annotation.</title>
        <authorList>
            <consortium name="The Broad Institute Genomics Platform"/>
            <consortium name="The Broad Institute Genome Sequencing Center for Infectious Disease"/>
            <person name="Wu L."/>
            <person name="Ma J."/>
        </authorList>
    </citation>
    <scope>NUCLEOTIDE SEQUENCE [LARGE SCALE GENOMIC DNA]</scope>
    <source>
        <strain evidence="2">CCUG 60523</strain>
    </source>
</reference>
<comment type="caution">
    <text evidence="1">The sequence shown here is derived from an EMBL/GenBank/DDBJ whole genome shotgun (WGS) entry which is preliminary data.</text>
</comment>
<protein>
    <recommendedName>
        <fullName evidence="3">Gliding motility-associated C-terminal domain-containing protein</fullName>
    </recommendedName>
</protein>
<organism evidence="1 2">
    <name type="scientific">Algoriphagus namhaensis</name>
    <dbReference type="NCBI Taxonomy" id="915353"/>
    <lineage>
        <taxon>Bacteria</taxon>
        <taxon>Pseudomonadati</taxon>
        <taxon>Bacteroidota</taxon>
        <taxon>Cytophagia</taxon>
        <taxon>Cytophagales</taxon>
        <taxon>Cyclobacteriaceae</taxon>
        <taxon>Algoriphagus</taxon>
    </lineage>
</organism>
<accession>A0ABV8ATK0</accession>
<keyword evidence="2" id="KW-1185">Reference proteome</keyword>
<evidence type="ECO:0000313" key="2">
    <source>
        <dbReference type="Proteomes" id="UP001595805"/>
    </source>
</evidence>
<dbReference type="Proteomes" id="UP001595805">
    <property type="component" value="Unassembled WGS sequence"/>
</dbReference>